<gene>
    <name evidence="2" type="ORF">KE626_13745</name>
</gene>
<proteinExistence type="predicted"/>
<feature type="compositionally biased region" description="Gly residues" evidence="1">
    <location>
        <begin position="1"/>
        <end position="10"/>
    </location>
</feature>
<feature type="region of interest" description="Disordered" evidence="1">
    <location>
        <begin position="1"/>
        <end position="25"/>
    </location>
</feature>
<comment type="caution">
    <text evidence="2">The sequence shown here is derived from an EMBL/GenBank/DDBJ whole genome shotgun (WGS) entry which is preliminary data.</text>
</comment>
<accession>A0ABS5J1R5</accession>
<name>A0ABS5J1R5_9BACT</name>
<dbReference type="RefSeq" id="WP_211973493.1">
    <property type="nucleotide sequence ID" value="NZ_CBFHAM010000009.1"/>
</dbReference>
<evidence type="ECO:0000256" key="1">
    <source>
        <dbReference type="SAM" id="MobiDB-lite"/>
    </source>
</evidence>
<dbReference type="Proteomes" id="UP000676386">
    <property type="component" value="Unassembled WGS sequence"/>
</dbReference>
<reference evidence="2 3" key="1">
    <citation type="submission" date="2021-04" db="EMBL/GenBank/DDBJ databases">
        <title>Chitinophaga sp. nov., isolated from the rhizosphere soil.</title>
        <authorList>
            <person name="He S."/>
        </authorList>
    </citation>
    <scope>NUCLEOTIDE SEQUENCE [LARGE SCALE GENOMIC DNA]</scope>
    <source>
        <strain evidence="2 3">2R12</strain>
    </source>
</reference>
<protein>
    <submittedName>
        <fullName evidence="2">Uncharacterized protein</fullName>
    </submittedName>
</protein>
<evidence type="ECO:0000313" key="2">
    <source>
        <dbReference type="EMBL" id="MBS0028377.1"/>
    </source>
</evidence>
<keyword evidence="3" id="KW-1185">Reference proteome</keyword>
<dbReference type="EMBL" id="JAGTXB010000006">
    <property type="protein sequence ID" value="MBS0028377.1"/>
    <property type="molecule type" value="Genomic_DNA"/>
</dbReference>
<organism evidence="2 3">
    <name type="scientific">Chitinophaga hostae</name>
    <dbReference type="NCBI Taxonomy" id="2831022"/>
    <lineage>
        <taxon>Bacteria</taxon>
        <taxon>Pseudomonadati</taxon>
        <taxon>Bacteroidota</taxon>
        <taxon>Chitinophagia</taxon>
        <taxon>Chitinophagales</taxon>
        <taxon>Chitinophagaceae</taxon>
        <taxon>Chitinophaga</taxon>
    </lineage>
</organism>
<sequence>MCSGDWGGGHLRSSQSPDKYLSLPGFQPYKRRQRLHHTTTALLIALPDNGRSLKKR</sequence>
<evidence type="ECO:0000313" key="3">
    <source>
        <dbReference type="Proteomes" id="UP000676386"/>
    </source>
</evidence>